<keyword evidence="3" id="KW-1185">Reference proteome</keyword>
<proteinExistence type="predicted"/>
<sequence>MSAPPTAIRRRPATSPTPPTSGTRSAPAQEPLSIQELKELYGSKDTYVKKVDRHADRLERRG</sequence>
<feature type="region of interest" description="Disordered" evidence="1">
    <location>
        <begin position="1"/>
        <end position="32"/>
    </location>
</feature>
<protein>
    <submittedName>
        <fullName evidence="2">Uncharacterized protein</fullName>
    </submittedName>
</protein>
<organism evidence="2 3">
    <name type="scientific">Streptomyces tuirus</name>
    <dbReference type="NCBI Taxonomy" id="68278"/>
    <lineage>
        <taxon>Bacteria</taxon>
        <taxon>Bacillati</taxon>
        <taxon>Actinomycetota</taxon>
        <taxon>Actinomycetes</taxon>
        <taxon>Kitasatosporales</taxon>
        <taxon>Streptomycetaceae</taxon>
        <taxon>Streptomyces</taxon>
    </lineage>
</organism>
<reference evidence="2 3" key="1">
    <citation type="submission" date="2021-04" db="EMBL/GenBank/DDBJ databases">
        <title>Characterization of the biosynthetic gene cluster of new lipopeptides with antitumor activity in the genome of the marine Streptomyces PHM034.</title>
        <authorList>
            <person name="Ceniceros A."/>
            <person name="Canedo L."/>
            <person name="Mendez C."/>
            <person name="Olano C."/>
            <person name="Schleissner C."/>
            <person name="Cuevas C."/>
            <person name="De La Calle F."/>
            <person name="Salas J.A."/>
        </authorList>
    </citation>
    <scope>NUCLEOTIDE SEQUENCE [LARGE SCALE GENOMIC DNA]</scope>
    <source>
        <strain evidence="2 3">PHM034</strain>
    </source>
</reference>
<dbReference type="EMBL" id="JAGTPG010000002">
    <property type="protein sequence ID" value="MBR8642138.1"/>
    <property type="molecule type" value="Genomic_DNA"/>
</dbReference>
<evidence type="ECO:0000313" key="2">
    <source>
        <dbReference type="EMBL" id="MBR8642138.1"/>
    </source>
</evidence>
<gene>
    <name evidence="2" type="ORF">KEF29_29510</name>
</gene>
<dbReference type="AlphaFoldDB" id="A0A941J0R5"/>
<comment type="caution">
    <text evidence="2">The sequence shown here is derived from an EMBL/GenBank/DDBJ whole genome shotgun (WGS) entry which is preliminary data.</text>
</comment>
<dbReference type="Proteomes" id="UP000682308">
    <property type="component" value="Unassembled WGS sequence"/>
</dbReference>
<evidence type="ECO:0000256" key="1">
    <source>
        <dbReference type="SAM" id="MobiDB-lite"/>
    </source>
</evidence>
<evidence type="ECO:0000313" key="3">
    <source>
        <dbReference type="Proteomes" id="UP000682308"/>
    </source>
</evidence>
<accession>A0A941J0R5</accession>
<name>A0A941J0R5_9ACTN</name>